<keyword evidence="3" id="KW-0560">Oxidoreductase</keyword>
<dbReference type="Gene3D" id="3.30.70.100">
    <property type="match status" value="1"/>
</dbReference>
<keyword evidence="4" id="KW-1185">Reference proteome</keyword>
<evidence type="ECO:0000256" key="1">
    <source>
        <dbReference type="SAM" id="MobiDB-lite"/>
    </source>
</evidence>
<organism evidence="3 4">
    <name type="scientific">Colletotrichum destructivum</name>
    <dbReference type="NCBI Taxonomy" id="34406"/>
    <lineage>
        <taxon>Eukaryota</taxon>
        <taxon>Fungi</taxon>
        <taxon>Dikarya</taxon>
        <taxon>Ascomycota</taxon>
        <taxon>Pezizomycotina</taxon>
        <taxon>Sordariomycetes</taxon>
        <taxon>Hypocreomycetidae</taxon>
        <taxon>Glomerellales</taxon>
        <taxon>Glomerellaceae</taxon>
        <taxon>Colletotrichum</taxon>
        <taxon>Colletotrichum destructivum species complex</taxon>
    </lineage>
</organism>
<name>A0AAX4IXH8_9PEZI</name>
<evidence type="ECO:0000313" key="4">
    <source>
        <dbReference type="Proteomes" id="UP001322277"/>
    </source>
</evidence>
<evidence type="ECO:0000313" key="3">
    <source>
        <dbReference type="EMBL" id="WQF87756.1"/>
    </source>
</evidence>
<gene>
    <name evidence="3" type="ORF">CDEST_12770</name>
</gene>
<feature type="compositionally biased region" description="Gly residues" evidence="1">
    <location>
        <begin position="158"/>
        <end position="182"/>
    </location>
</feature>
<dbReference type="Proteomes" id="UP001322277">
    <property type="component" value="Chromosome 8"/>
</dbReference>
<protein>
    <submittedName>
        <fullName evidence="3">Antibiotic biosynthesis monooxygenase domain-containing protein</fullName>
    </submittedName>
</protein>
<dbReference type="RefSeq" id="XP_062784977.1">
    <property type="nucleotide sequence ID" value="XM_062928926.1"/>
</dbReference>
<dbReference type="InterPro" id="IPR011008">
    <property type="entry name" value="Dimeric_a/b-barrel"/>
</dbReference>
<dbReference type="EMBL" id="CP137312">
    <property type="protein sequence ID" value="WQF87756.1"/>
    <property type="molecule type" value="Genomic_DNA"/>
</dbReference>
<dbReference type="GeneID" id="87949270"/>
<keyword evidence="3" id="KW-0503">Monooxygenase</keyword>
<evidence type="ECO:0000259" key="2">
    <source>
        <dbReference type="Pfam" id="PF03992"/>
    </source>
</evidence>
<dbReference type="SUPFAM" id="SSF54909">
    <property type="entry name" value="Dimeric alpha+beta barrel"/>
    <property type="match status" value="1"/>
</dbReference>
<dbReference type="GO" id="GO:0004497">
    <property type="term" value="F:monooxygenase activity"/>
    <property type="evidence" value="ECO:0007669"/>
    <property type="project" value="UniProtKB-KW"/>
</dbReference>
<reference evidence="4" key="1">
    <citation type="journal article" date="2023" name="bioRxiv">
        <title>Complete genome of the Medicago anthracnose fungus, Colletotrichum destructivum, reveals a mini-chromosome-like region within a core chromosome.</title>
        <authorList>
            <person name="Lapalu N."/>
            <person name="Simon A."/>
            <person name="Lu A."/>
            <person name="Plaumann P.-L."/>
            <person name="Amselem J."/>
            <person name="Pigne S."/>
            <person name="Auger A."/>
            <person name="Koch C."/>
            <person name="Dallery J.-F."/>
            <person name="O'Connell R.J."/>
        </authorList>
    </citation>
    <scope>NUCLEOTIDE SEQUENCE [LARGE SCALE GENOMIC DNA]</scope>
    <source>
        <strain evidence="4">CBS 520.97</strain>
    </source>
</reference>
<dbReference type="InterPro" id="IPR007138">
    <property type="entry name" value="ABM_dom"/>
</dbReference>
<accession>A0AAX4IXH8</accession>
<feature type="compositionally biased region" description="Low complexity" evidence="1">
    <location>
        <begin position="147"/>
        <end position="157"/>
    </location>
</feature>
<dbReference type="AlphaFoldDB" id="A0AAX4IXH8"/>
<proteinExistence type="predicted"/>
<dbReference type="Pfam" id="PF03992">
    <property type="entry name" value="ABM"/>
    <property type="match status" value="1"/>
</dbReference>
<dbReference type="KEGG" id="cdet:87949270"/>
<feature type="region of interest" description="Disordered" evidence="1">
    <location>
        <begin position="141"/>
        <end position="186"/>
    </location>
</feature>
<feature type="domain" description="ABM" evidence="2">
    <location>
        <begin position="24"/>
        <end position="83"/>
    </location>
</feature>
<sequence>MEPAQLATAVTERVTIPVLGGIENWKEQLKFMLQTLSRQPGYLRTRWGPWSEDQQKLEVMTGWINAEAHDKWKKSVDYTEAMARFAPVLDGEPSSCLLQFRPYAPQAVINSAIVETLSFDNYGEPDDRMREVVERAARMPGCNGVASGSSLRRPSSGSGNGGGGGGGGGGEDAGVDGTGTGNGTDKRTFVAAIGWTGLEASRRADKTAYTGGMKPESHHVDFNFPVKGFGGL</sequence>